<keyword evidence="1" id="KW-0812">Transmembrane</keyword>
<organism evidence="2 3">
    <name type="scientific">Caerostris extrusa</name>
    <name type="common">Bark spider</name>
    <name type="synonym">Caerostris bankana</name>
    <dbReference type="NCBI Taxonomy" id="172846"/>
    <lineage>
        <taxon>Eukaryota</taxon>
        <taxon>Metazoa</taxon>
        <taxon>Ecdysozoa</taxon>
        <taxon>Arthropoda</taxon>
        <taxon>Chelicerata</taxon>
        <taxon>Arachnida</taxon>
        <taxon>Araneae</taxon>
        <taxon>Araneomorphae</taxon>
        <taxon>Entelegynae</taxon>
        <taxon>Araneoidea</taxon>
        <taxon>Araneidae</taxon>
        <taxon>Caerostris</taxon>
    </lineage>
</organism>
<dbReference type="EMBL" id="BPLR01005106">
    <property type="protein sequence ID" value="GIX99858.1"/>
    <property type="molecule type" value="Genomic_DNA"/>
</dbReference>
<accession>A0AAV4PUK2</accession>
<name>A0AAV4PUK2_CAEEX</name>
<keyword evidence="1" id="KW-0472">Membrane</keyword>
<sequence length="333" mass="36762">MASSTNSGTASDHQTWQCASNLADQLGCALNLAGASTINSGCASNLAGTSTINSGCASKPINSGVHQTGCASNLAEASTINSGCALNLAGASTINSGCASNLAGASNTNYGYKSAETSKTSYVFTSDTDATADDPHFSIREDPFINSDTSCQTSKYSPFATDSKKFVELKRRIGFIYEELHYFEDRIFNELGIFVLNENEIRSLSHDVRDILERCFIGNLSNLNAYLKMLIEISEEIDDLRKLLKYFEDTDRRKEVECRLNKIRLMSLFYSHDEFGKDFSTFRLADVFGKDFITFRLDGVFGKDSAFLTLMMCLKGISAFLTLMMCLERFQHF</sequence>
<keyword evidence="3" id="KW-1185">Reference proteome</keyword>
<evidence type="ECO:0000256" key="1">
    <source>
        <dbReference type="SAM" id="Phobius"/>
    </source>
</evidence>
<gene>
    <name evidence="2" type="ORF">CEXT_290241</name>
</gene>
<protein>
    <submittedName>
        <fullName evidence="2">Uncharacterized protein</fullName>
    </submittedName>
</protein>
<evidence type="ECO:0000313" key="3">
    <source>
        <dbReference type="Proteomes" id="UP001054945"/>
    </source>
</evidence>
<reference evidence="2 3" key="1">
    <citation type="submission" date="2021-06" db="EMBL/GenBank/DDBJ databases">
        <title>Caerostris extrusa draft genome.</title>
        <authorList>
            <person name="Kono N."/>
            <person name="Arakawa K."/>
        </authorList>
    </citation>
    <scope>NUCLEOTIDE SEQUENCE [LARGE SCALE GENOMIC DNA]</scope>
</reference>
<feature type="transmembrane region" description="Helical" evidence="1">
    <location>
        <begin position="306"/>
        <end position="327"/>
    </location>
</feature>
<evidence type="ECO:0000313" key="2">
    <source>
        <dbReference type="EMBL" id="GIX99858.1"/>
    </source>
</evidence>
<dbReference type="Proteomes" id="UP001054945">
    <property type="component" value="Unassembled WGS sequence"/>
</dbReference>
<comment type="caution">
    <text evidence="2">The sequence shown here is derived from an EMBL/GenBank/DDBJ whole genome shotgun (WGS) entry which is preliminary data.</text>
</comment>
<dbReference type="AlphaFoldDB" id="A0AAV4PUK2"/>
<proteinExistence type="predicted"/>
<keyword evidence="1" id="KW-1133">Transmembrane helix</keyword>